<proteinExistence type="inferred from homology"/>
<evidence type="ECO:0000256" key="2">
    <source>
        <dbReference type="ARBA" id="ARBA00022980"/>
    </source>
</evidence>
<dbReference type="GO" id="GO:0003735">
    <property type="term" value="F:structural constituent of ribosome"/>
    <property type="evidence" value="ECO:0007669"/>
    <property type="project" value="InterPro"/>
</dbReference>
<keyword evidence="4" id="KW-0699">rRNA-binding</keyword>
<dbReference type="InterPro" id="IPR001196">
    <property type="entry name" value="Ribosomal_uL15_CS"/>
</dbReference>
<dbReference type="Proteomes" id="UP000178155">
    <property type="component" value="Unassembled WGS sequence"/>
</dbReference>
<comment type="subunit">
    <text evidence="4">Part of the 50S ribosomal subunit.</text>
</comment>
<dbReference type="PANTHER" id="PTHR12934:SF11">
    <property type="entry name" value="LARGE RIBOSOMAL SUBUNIT PROTEIN UL15M"/>
    <property type="match status" value="1"/>
</dbReference>
<dbReference type="Pfam" id="PF00828">
    <property type="entry name" value="Ribosomal_L27A"/>
    <property type="match status" value="1"/>
</dbReference>
<evidence type="ECO:0000256" key="6">
    <source>
        <dbReference type="SAM" id="MobiDB-lite"/>
    </source>
</evidence>
<keyword evidence="4" id="KW-0694">RNA-binding</keyword>
<dbReference type="PANTHER" id="PTHR12934">
    <property type="entry name" value="50S RIBOSOMAL PROTEIN L15"/>
    <property type="match status" value="1"/>
</dbReference>
<organism evidence="8 9">
    <name type="scientific">Candidatus Yanofskybacteria bacterium RIFCSPLOWO2_02_FULL_47_9b</name>
    <dbReference type="NCBI Taxonomy" id="1802708"/>
    <lineage>
        <taxon>Bacteria</taxon>
        <taxon>Candidatus Yanofskyibacteriota</taxon>
    </lineage>
</organism>
<dbReference type="HAMAP" id="MF_01341">
    <property type="entry name" value="Ribosomal_uL15"/>
    <property type="match status" value="1"/>
</dbReference>
<evidence type="ECO:0000256" key="3">
    <source>
        <dbReference type="ARBA" id="ARBA00023274"/>
    </source>
</evidence>
<dbReference type="InterPro" id="IPR021131">
    <property type="entry name" value="Ribosomal_uL15/eL18"/>
</dbReference>
<protein>
    <recommendedName>
        <fullName evidence="4">Large ribosomal subunit protein uL15</fullName>
    </recommendedName>
</protein>
<dbReference type="PROSITE" id="PS00475">
    <property type="entry name" value="RIBOSOMAL_L15"/>
    <property type="match status" value="1"/>
</dbReference>
<evidence type="ECO:0000313" key="9">
    <source>
        <dbReference type="Proteomes" id="UP000178155"/>
    </source>
</evidence>
<comment type="function">
    <text evidence="4">Binds to the 23S rRNA.</text>
</comment>
<dbReference type="GO" id="GO:0019843">
    <property type="term" value="F:rRNA binding"/>
    <property type="evidence" value="ECO:0007669"/>
    <property type="project" value="UniProtKB-UniRule"/>
</dbReference>
<feature type="region of interest" description="Disordered" evidence="6">
    <location>
        <begin position="1"/>
        <end position="50"/>
    </location>
</feature>
<dbReference type="Gene3D" id="3.100.10.10">
    <property type="match status" value="1"/>
</dbReference>
<evidence type="ECO:0000259" key="7">
    <source>
        <dbReference type="Pfam" id="PF00828"/>
    </source>
</evidence>
<evidence type="ECO:0000256" key="5">
    <source>
        <dbReference type="RuleBase" id="RU003888"/>
    </source>
</evidence>
<evidence type="ECO:0000256" key="1">
    <source>
        <dbReference type="ARBA" id="ARBA00007320"/>
    </source>
</evidence>
<accession>A0A1F8H7J9</accession>
<dbReference type="SUPFAM" id="SSF52080">
    <property type="entry name" value="Ribosomal proteins L15p and L18e"/>
    <property type="match status" value="1"/>
</dbReference>
<dbReference type="GO" id="GO:0006412">
    <property type="term" value="P:translation"/>
    <property type="evidence" value="ECO:0007669"/>
    <property type="project" value="UniProtKB-UniRule"/>
</dbReference>
<evidence type="ECO:0000256" key="4">
    <source>
        <dbReference type="HAMAP-Rule" id="MF_01341"/>
    </source>
</evidence>
<gene>
    <name evidence="4" type="primary">rplO</name>
    <name evidence="8" type="ORF">A3I39_00700</name>
</gene>
<feature type="domain" description="Large ribosomal subunit protein uL15/eL18" evidence="7">
    <location>
        <begin position="89"/>
        <end position="156"/>
    </location>
</feature>
<name>A0A1F8H7J9_9BACT</name>
<dbReference type="InterPro" id="IPR005749">
    <property type="entry name" value="Ribosomal_uL15_bac-type"/>
</dbReference>
<dbReference type="InterPro" id="IPR030878">
    <property type="entry name" value="Ribosomal_uL15"/>
</dbReference>
<sequence>MDLHRLHPTTRRQKSKRVGRGGKRGTYSGKGTKGQKSRAGAGVKPGFRGGDNRLWQLFPKQRGASSKPGNSRPHAKHRFYQLRHNKSAVVNLDVLNQFSEDTLVTPELLVQNGLIESADNGVKVLSNGSLTRKLEFQGLEFSATAKEKITKAGGIIK</sequence>
<keyword evidence="3 4" id="KW-0687">Ribonucleoprotein</keyword>
<evidence type="ECO:0000313" key="8">
    <source>
        <dbReference type="EMBL" id="OGN32998.1"/>
    </source>
</evidence>
<dbReference type="EMBL" id="MGKW01000041">
    <property type="protein sequence ID" value="OGN32998.1"/>
    <property type="molecule type" value="Genomic_DNA"/>
</dbReference>
<comment type="caution">
    <text evidence="8">The sequence shown here is derived from an EMBL/GenBank/DDBJ whole genome shotgun (WGS) entry which is preliminary data.</text>
</comment>
<comment type="similarity">
    <text evidence="1 4 5">Belongs to the universal ribosomal protein uL15 family.</text>
</comment>
<dbReference type="GO" id="GO:0022625">
    <property type="term" value="C:cytosolic large ribosomal subunit"/>
    <property type="evidence" value="ECO:0007669"/>
    <property type="project" value="TreeGrafter"/>
</dbReference>
<dbReference type="AlphaFoldDB" id="A0A1F8H7J9"/>
<feature type="compositionally biased region" description="Basic residues" evidence="6">
    <location>
        <begin position="1"/>
        <end position="23"/>
    </location>
</feature>
<keyword evidence="2 4" id="KW-0689">Ribosomal protein</keyword>
<reference evidence="8 9" key="1">
    <citation type="journal article" date="2016" name="Nat. Commun.">
        <title>Thousands of microbial genomes shed light on interconnected biogeochemical processes in an aquifer system.</title>
        <authorList>
            <person name="Anantharaman K."/>
            <person name="Brown C.T."/>
            <person name="Hug L.A."/>
            <person name="Sharon I."/>
            <person name="Castelle C.J."/>
            <person name="Probst A.J."/>
            <person name="Thomas B.C."/>
            <person name="Singh A."/>
            <person name="Wilkins M.J."/>
            <person name="Karaoz U."/>
            <person name="Brodie E.L."/>
            <person name="Williams K.H."/>
            <person name="Hubbard S.S."/>
            <person name="Banfield J.F."/>
        </authorList>
    </citation>
    <scope>NUCLEOTIDE SEQUENCE [LARGE SCALE GENOMIC DNA]</scope>
</reference>
<dbReference type="InterPro" id="IPR036227">
    <property type="entry name" value="Ribosomal_uL15/eL18_sf"/>
</dbReference>